<dbReference type="PANTHER" id="PTHR46082">
    <property type="entry name" value="ATP/GTP-BINDING PROTEIN-RELATED"/>
    <property type="match status" value="1"/>
</dbReference>
<dbReference type="InterPro" id="IPR011990">
    <property type="entry name" value="TPR-like_helical_dom_sf"/>
</dbReference>
<dbReference type="EMBL" id="CP109135">
    <property type="protein sequence ID" value="WSD16626.1"/>
    <property type="molecule type" value="Genomic_DNA"/>
</dbReference>
<dbReference type="PANTHER" id="PTHR46082:SF6">
    <property type="entry name" value="AAA+ ATPASE DOMAIN-CONTAINING PROTEIN-RELATED"/>
    <property type="match status" value="1"/>
</dbReference>
<feature type="compositionally biased region" description="Basic and acidic residues" evidence="1">
    <location>
        <begin position="487"/>
        <end position="498"/>
    </location>
</feature>
<dbReference type="SUPFAM" id="SSF52540">
    <property type="entry name" value="P-loop containing nucleoside triphosphate hydrolases"/>
    <property type="match status" value="2"/>
</dbReference>
<dbReference type="Gene3D" id="3.40.50.300">
    <property type="entry name" value="P-loop containing nucleotide triphosphate hydrolases"/>
    <property type="match status" value="2"/>
</dbReference>
<dbReference type="NCBIfam" id="NF040586">
    <property type="entry name" value="FxSxx_TPR"/>
    <property type="match status" value="1"/>
</dbReference>
<proteinExistence type="predicted"/>
<dbReference type="InterPro" id="IPR053137">
    <property type="entry name" value="NLR-like"/>
</dbReference>
<reference evidence="2 3" key="1">
    <citation type="submission" date="2022-10" db="EMBL/GenBank/DDBJ databases">
        <title>The complete genomes of actinobacterial strains from the NBC collection.</title>
        <authorList>
            <person name="Joergensen T.S."/>
            <person name="Alvarez Arevalo M."/>
            <person name="Sterndorff E.B."/>
            <person name="Faurdal D."/>
            <person name="Vuksanovic O."/>
            <person name="Mourched A.-S."/>
            <person name="Charusanti P."/>
            <person name="Shaw S."/>
            <person name="Blin K."/>
            <person name="Weber T."/>
        </authorList>
    </citation>
    <scope>NUCLEOTIDE SEQUENCE [LARGE SCALE GENOMIC DNA]</scope>
    <source>
        <strain evidence="2 3">NBC 01752</strain>
    </source>
</reference>
<evidence type="ECO:0000313" key="2">
    <source>
        <dbReference type="EMBL" id="WSD16626.1"/>
    </source>
</evidence>
<keyword evidence="3" id="KW-1185">Reference proteome</keyword>
<dbReference type="Pfam" id="PF13374">
    <property type="entry name" value="TPR_10"/>
    <property type="match status" value="2"/>
</dbReference>
<evidence type="ECO:0000256" key="1">
    <source>
        <dbReference type="SAM" id="MobiDB-lite"/>
    </source>
</evidence>
<sequence length="1315" mass="145440">MSSVEPEPSGAEAAHEPATIVTFYSYKGGVGRTMALANVAWILATEGSRVLVVDWDLESPGLHRFLRPFLNDPELADTTGVAEMVRGYGRDAEALAGQGLDGTEYERRLRELLDEHADVRPHRDTLRWDRFQPPGTIEFLGPGRQHEAYSENVALFDWASFYKHDRGKRFVDTLRERLRQGEYDFVLIDSRTGHSDNASICTLWLPDVVVAGFNLSNQSIEGTAAVARQIHERAHETGRDIRILPVPMRVEHTDREKASRRRAYIESRFGGLVGPLVAGSVEEYWGQVEVEHHPAFAYEEILVPFTLLPGKSSSQLAAYVRIAEEISRGKVSRSRPVKETVRQEFERRFADVKPPGQRTARIVHAAPDRQWADWIRGVLARIGISCQTTDDWRAESGGTGAKPTYTILVVSPALPSDRDLNAFVYQQLRGGGRLGSGDRGASIVAVRVEEAYVRPPIADMAGPHLQTLGEQAAQELLLAFFSDRGQHAEPAEESDRRSSSGARFPGRKPAIWKSDPRPATFQGRETYLARLRDQFQPDRQADPAILTGPLGVGKTRIALEFAYRFSPDYDVIWWIEATDALSVREQLAELGEKLGVTKSLAPDAVDRTLSALAGGTDKYRRFLLVYHKVRGRWDLNSLRPGGGCTHVLVTSESGDWASVGQEFEVGLPTHDEACDQLRLHFPGLLPEPAAEILEVSGRLPQTIELAAALIKGTGVPVEEAIGRYRDAMSTHVAGPESGYPEEAHTTWSMSMESLRAAYPVAEKFLRLMAHMSPSGVSMDVLRCRAALEWLTPPDGGPLTAQTAGLAFNALDERALARINQGSGRVVGDPMGLTFLRAALPEEEYEESRTAVQRILASLAPLDTEAHEPRFLSVFAELDQHVVASGAVQSTDDEVRRWLVNQVRYRRLARRLDRAQELAALLFEEWTGRYGSVESTDDIFLLRLIVELGNIHRDAGRFVESEEINRGALDRLRATLGLDHPVTLRSALGRGADLRALGHVQEAFAEDQSTADILTEVFGPDNPYTLMASANLALSLTMVGMTAEALDLHRETYERCRRVLGEDHELTWSAAAQLGNRYRESGDYPTSQRQLQYAFNEAERRLGESDPATLHASRGLAATLRRMGGTEQDDLISAARKYDEDAMEGWLDYVGPDHHATLAARLSLAADLRLMGEYPRACELAKECVERYGAWPQGHPFLRMAQVNLALCRRSAGLVDGMAELSEEGWQGLCGTLGPDHPLTLIAALDHANALVFTGESAAALELDRDTYERLRVRCGAEHPLTGFAATNLQDSEARVRDAVGPGGERIEIDIDVPYI</sequence>
<name>A0ABZ1HH74_STRPH</name>
<dbReference type="RefSeq" id="WP_326760169.1">
    <property type="nucleotide sequence ID" value="NZ_CP108011.1"/>
</dbReference>
<dbReference type="Pfam" id="PF13424">
    <property type="entry name" value="TPR_12"/>
    <property type="match status" value="1"/>
</dbReference>
<organism evidence="2 3">
    <name type="scientific">Streptomyces phaeochromogenes</name>
    <dbReference type="NCBI Taxonomy" id="1923"/>
    <lineage>
        <taxon>Bacteria</taxon>
        <taxon>Bacillati</taxon>
        <taxon>Actinomycetota</taxon>
        <taxon>Actinomycetes</taxon>
        <taxon>Kitasatosporales</taxon>
        <taxon>Streptomycetaceae</taxon>
        <taxon>Streptomyces</taxon>
        <taxon>Streptomyces phaeochromogenes group</taxon>
    </lineage>
</organism>
<evidence type="ECO:0000313" key="3">
    <source>
        <dbReference type="Proteomes" id="UP001340816"/>
    </source>
</evidence>
<feature type="region of interest" description="Disordered" evidence="1">
    <location>
        <begin position="487"/>
        <end position="518"/>
    </location>
</feature>
<gene>
    <name evidence="2" type="primary">fxsT</name>
    <name evidence="2" type="ORF">OHB35_27150</name>
</gene>
<dbReference type="InterPro" id="IPR027417">
    <property type="entry name" value="P-loop_NTPase"/>
</dbReference>
<protein>
    <submittedName>
        <fullName evidence="2">FxSxx-COOH system tetratricopeptide repeat protein</fullName>
    </submittedName>
</protein>
<dbReference type="NCBIfam" id="NF047398">
    <property type="entry name" value="AAA_KGGVGR"/>
    <property type="match status" value="1"/>
</dbReference>
<dbReference type="Proteomes" id="UP001340816">
    <property type="component" value="Chromosome"/>
</dbReference>
<accession>A0ABZ1HH74</accession>
<dbReference type="Gene3D" id="1.25.40.10">
    <property type="entry name" value="Tetratricopeptide repeat domain"/>
    <property type="match status" value="2"/>
</dbReference>
<dbReference type="SUPFAM" id="SSF48452">
    <property type="entry name" value="TPR-like"/>
    <property type="match status" value="2"/>
</dbReference>